<comment type="caution">
    <text evidence="2">The sequence shown here is derived from an EMBL/GenBank/DDBJ whole genome shotgun (WGS) entry which is preliminary data.</text>
</comment>
<dbReference type="InterPro" id="IPR022062">
    <property type="entry name" value="DUF3618"/>
</dbReference>
<feature type="region of interest" description="Disordered" evidence="1">
    <location>
        <begin position="214"/>
        <end position="233"/>
    </location>
</feature>
<organism evidence="2 3">
    <name type="scientific">Tianweitania populi</name>
    <dbReference type="NCBI Taxonomy" id="1607949"/>
    <lineage>
        <taxon>Bacteria</taxon>
        <taxon>Pseudomonadati</taxon>
        <taxon>Pseudomonadota</taxon>
        <taxon>Alphaproteobacteria</taxon>
        <taxon>Hyphomicrobiales</taxon>
        <taxon>Phyllobacteriaceae</taxon>
        <taxon>Tianweitania</taxon>
    </lineage>
</organism>
<reference evidence="2" key="1">
    <citation type="journal article" date="2014" name="Int. J. Syst. Evol. Microbiol.">
        <title>Complete genome sequence of Corynebacterium casei LMG S-19264T (=DSM 44701T), isolated from a smear-ripened cheese.</title>
        <authorList>
            <consortium name="US DOE Joint Genome Institute (JGI-PGF)"/>
            <person name="Walter F."/>
            <person name="Albersmeier A."/>
            <person name="Kalinowski J."/>
            <person name="Ruckert C."/>
        </authorList>
    </citation>
    <scope>NUCLEOTIDE SEQUENCE</scope>
    <source>
        <strain evidence="2">KCTC 42249</strain>
    </source>
</reference>
<evidence type="ECO:0008006" key="4">
    <source>
        <dbReference type="Google" id="ProtNLM"/>
    </source>
</evidence>
<feature type="region of interest" description="Disordered" evidence="1">
    <location>
        <begin position="103"/>
        <end position="161"/>
    </location>
</feature>
<evidence type="ECO:0000313" key="2">
    <source>
        <dbReference type="EMBL" id="GHD15100.1"/>
    </source>
</evidence>
<feature type="compositionally biased region" description="Polar residues" evidence="1">
    <location>
        <begin position="127"/>
        <end position="154"/>
    </location>
</feature>
<gene>
    <name evidence="2" type="ORF">GCM10016234_21400</name>
</gene>
<dbReference type="Proteomes" id="UP000630142">
    <property type="component" value="Unassembled WGS sequence"/>
</dbReference>
<dbReference type="AlphaFoldDB" id="A0A8J3DX00"/>
<feature type="compositionally biased region" description="Basic and acidic residues" evidence="1">
    <location>
        <begin position="344"/>
        <end position="365"/>
    </location>
</feature>
<dbReference type="RefSeq" id="WP_189503687.1">
    <property type="nucleotide sequence ID" value="NZ_BMZQ01000002.1"/>
</dbReference>
<proteinExistence type="predicted"/>
<sequence length="382" mass="39637">MSESTSSLEREAEETRARIADTAETLRAKMTPGQMVDEFTSIFRGGDTQTALVNLKNQVRDNPLPLALVGAGLAWLAIGKGTSVSTSSFRDYDRDELRDYPARSYPAAGYESDDRDFGDTYGDQDYSRSTYGASGSTYRGSGSSDYEPGTSGSDNGPGVIERATGAASDAWDSATGAVSDAAGAIGDKLSGVGSSAQQAGSRAARGAADYGSRAARGAADYGSRTARGTARRAQGLADSASDLFNREPLATAAVGLAIGALIGTLLPRTQTEDEQLGKYSDNLKEQAKNLASEGLDHAKEVATETYAAAKSEAEKQGLNPAGVEVGDLHLADRVSSVIKSAARAGEEAARDKLGSASSDEDKSSDDNQGFEGSKPTQGSSQF</sequence>
<evidence type="ECO:0000313" key="3">
    <source>
        <dbReference type="Proteomes" id="UP000630142"/>
    </source>
</evidence>
<keyword evidence="3" id="KW-1185">Reference proteome</keyword>
<evidence type="ECO:0000256" key="1">
    <source>
        <dbReference type="SAM" id="MobiDB-lite"/>
    </source>
</evidence>
<dbReference type="EMBL" id="BMZQ01000002">
    <property type="protein sequence ID" value="GHD15100.1"/>
    <property type="molecule type" value="Genomic_DNA"/>
</dbReference>
<name>A0A8J3DX00_9HYPH</name>
<feature type="region of interest" description="Disordered" evidence="1">
    <location>
        <begin position="340"/>
        <end position="382"/>
    </location>
</feature>
<reference evidence="2" key="2">
    <citation type="submission" date="2020-09" db="EMBL/GenBank/DDBJ databases">
        <authorList>
            <person name="Sun Q."/>
            <person name="Kim S."/>
        </authorList>
    </citation>
    <scope>NUCLEOTIDE SEQUENCE</scope>
    <source>
        <strain evidence="2">KCTC 42249</strain>
    </source>
</reference>
<accession>A0A8J3DX00</accession>
<dbReference type="Pfam" id="PF12277">
    <property type="entry name" value="DUF3618"/>
    <property type="match status" value="1"/>
</dbReference>
<protein>
    <recommendedName>
        <fullName evidence="4">DUF3618 domain-containing protein</fullName>
    </recommendedName>
</protein>